<evidence type="ECO:0000313" key="1">
    <source>
        <dbReference type="EMBL" id="KAK6184478.1"/>
    </source>
</evidence>
<dbReference type="EMBL" id="JAZGQO010000006">
    <property type="protein sequence ID" value="KAK6184478.1"/>
    <property type="molecule type" value="Genomic_DNA"/>
</dbReference>
<accession>A0AAN8K3N5</accession>
<dbReference type="Proteomes" id="UP001347796">
    <property type="component" value="Unassembled WGS sequence"/>
</dbReference>
<evidence type="ECO:0000313" key="2">
    <source>
        <dbReference type="Proteomes" id="UP001347796"/>
    </source>
</evidence>
<dbReference type="SUPFAM" id="SSF53850">
    <property type="entry name" value="Periplasmic binding protein-like II"/>
    <property type="match status" value="1"/>
</dbReference>
<name>A0AAN8K3N5_PATCE</name>
<dbReference type="Pfam" id="PF12974">
    <property type="entry name" value="Phosphonate-bd"/>
    <property type="match status" value="1"/>
</dbReference>
<keyword evidence="2" id="KW-1185">Reference proteome</keyword>
<sequence>MSATAAVTPSSSGPTGKLRLITYLSPGIPIQLFETILHYLEEVTGREGYIIQESRWSGPPAERVDLFTSDDVDIGFMCSTGFMRLQNEKNGYVELCKAAPVHIHPKGQNRPIYFSDVIIDSSNKTKYKEFQDLKGHKWAYNDQLSLSGNLIVLKHLKQMGVNANFFGNIIHSGGHLKSIDMVLDHTVDAAAIDSNTLTAYFRNKPHMKDRLTTITSFGPLPIYPIVFNSRLPGEVKDKITQALIDMNKNPKWRAKLLAEGVSGYVSIDMSLFDIETEIRDLVKGLSIAAAYY</sequence>
<comment type="caution">
    <text evidence="1">The sequence shown here is derived from an EMBL/GenBank/DDBJ whole genome shotgun (WGS) entry which is preliminary data.</text>
</comment>
<proteinExistence type="predicted"/>
<dbReference type="Gene3D" id="3.40.190.10">
    <property type="entry name" value="Periplasmic binding protein-like II"/>
    <property type="match status" value="2"/>
</dbReference>
<gene>
    <name evidence="1" type="ORF">SNE40_006946</name>
</gene>
<dbReference type="PANTHER" id="PTHR35841">
    <property type="entry name" value="PHOSPHONATES-BINDING PERIPLASMIC PROTEIN"/>
    <property type="match status" value="1"/>
</dbReference>
<organism evidence="1 2">
    <name type="scientific">Patella caerulea</name>
    <name type="common">Rayed Mediterranean limpet</name>
    <dbReference type="NCBI Taxonomy" id="87958"/>
    <lineage>
        <taxon>Eukaryota</taxon>
        <taxon>Metazoa</taxon>
        <taxon>Spiralia</taxon>
        <taxon>Lophotrochozoa</taxon>
        <taxon>Mollusca</taxon>
        <taxon>Gastropoda</taxon>
        <taxon>Patellogastropoda</taxon>
        <taxon>Patelloidea</taxon>
        <taxon>Patellidae</taxon>
        <taxon>Patella</taxon>
    </lineage>
</organism>
<dbReference type="PANTHER" id="PTHR35841:SF1">
    <property type="entry name" value="PHOSPHONATES-BINDING PERIPLASMIC PROTEIN"/>
    <property type="match status" value="1"/>
</dbReference>
<dbReference type="AlphaFoldDB" id="A0AAN8K3N5"/>
<protein>
    <submittedName>
        <fullName evidence="1">Uncharacterized protein</fullName>
    </submittedName>
</protein>
<reference evidence="1 2" key="1">
    <citation type="submission" date="2024-01" db="EMBL/GenBank/DDBJ databases">
        <title>The genome of the rayed Mediterranean limpet Patella caerulea (Linnaeus, 1758).</title>
        <authorList>
            <person name="Anh-Thu Weber A."/>
            <person name="Halstead-Nussloch G."/>
        </authorList>
    </citation>
    <scope>NUCLEOTIDE SEQUENCE [LARGE SCALE GENOMIC DNA]</scope>
    <source>
        <strain evidence="1">AATW-2023a</strain>
        <tissue evidence="1">Whole specimen</tissue>
    </source>
</reference>